<dbReference type="InterPro" id="IPR057309">
    <property type="entry name" value="PcsB_CC"/>
</dbReference>
<dbReference type="Proteomes" id="UP000190476">
    <property type="component" value="Chromosome I"/>
</dbReference>
<dbReference type="GO" id="GO:0009254">
    <property type="term" value="P:peptidoglycan turnover"/>
    <property type="evidence" value="ECO:0007669"/>
    <property type="project" value="InterPro"/>
</dbReference>
<gene>
    <name evidence="7" type="ORF">CCH01_20610</name>
</gene>
<feature type="compositionally biased region" description="Low complexity" evidence="3">
    <location>
        <begin position="280"/>
        <end position="306"/>
    </location>
</feature>
<evidence type="ECO:0000256" key="3">
    <source>
        <dbReference type="SAM" id="MobiDB-lite"/>
    </source>
</evidence>
<dbReference type="PANTHER" id="PTHR39160:SF4">
    <property type="entry name" value="RESUSCITATION-PROMOTING FACTOR RPFB"/>
    <property type="match status" value="1"/>
</dbReference>
<dbReference type="GO" id="GO:0004553">
    <property type="term" value="F:hydrolase activity, hydrolyzing O-glycosyl compounds"/>
    <property type="evidence" value="ECO:0007669"/>
    <property type="project" value="InterPro"/>
</dbReference>
<dbReference type="InterPro" id="IPR036908">
    <property type="entry name" value="RlpA-like_sf"/>
</dbReference>
<dbReference type="STRING" id="1351755.CCH01_20610"/>
<evidence type="ECO:0000256" key="1">
    <source>
        <dbReference type="ARBA" id="ARBA00022729"/>
    </source>
</evidence>
<keyword evidence="1 4" id="KW-0732">Signal</keyword>
<evidence type="ECO:0000259" key="5">
    <source>
        <dbReference type="Pfam" id="PF06725"/>
    </source>
</evidence>
<dbReference type="InterPro" id="IPR010611">
    <property type="entry name" value="3D_dom"/>
</dbReference>
<dbReference type="InterPro" id="IPR051933">
    <property type="entry name" value="Resuscitation_pf_RpfB"/>
</dbReference>
<accession>A0A1U6JM69</accession>
<dbReference type="GeneID" id="66302372"/>
<feature type="signal peptide" evidence="4">
    <location>
        <begin position="1"/>
        <end position="26"/>
    </location>
</feature>
<dbReference type="PANTHER" id="PTHR39160">
    <property type="entry name" value="CELL WALL-BINDING PROTEIN YOCH"/>
    <property type="match status" value="1"/>
</dbReference>
<protein>
    <submittedName>
        <fullName evidence="7">Putative=3D domain protein</fullName>
    </submittedName>
</protein>
<feature type="chain" id="PRO_5013295909" evidence="4">
    <location>
        <begin position="27"/>
        <end position="405"/>
    </location>
</feature>
<feature type="coiled-coil region" evidence="2">
    <location>
        <begin position="48"/>
        <end position="103"/>
    </location>
</feature>
<dbReference type="GO" id="GO:0019867">
    <property type="term" value="C:outer membrane"/>
    <property type="evidence" value="ECO:0007669"/>
    <property type="project" value="InterPro"/>
</dbReference>
<feature type="coiled-coil region" evidence="2">
    <location>
        <begin position="151"/>
        <end position="256"/>
    </location>
</feature>
<evidence type="ECO:0000256" key="2">
    <source>
        <dbReference type="SAM" id="Coils"/>
    </source>
</evidence>
<organism evidence="7 8">
    <name type="scientific">Clostridium chauvoei JF4335</name>
    <dbReference type="NCBI Taxonomy" id="1351755"/>
    <lineage>
        <taxon>Bacteria</taxon>
        <taxon>Bacillati</taxon>
        <taxon>Bacillota</taxon>
        <taxon>Clostridia</taxon>
        <taxon>Eubacteriales</taxon>
        <taxon>Clostridiaceae</taxon>
        <taxon>Clostridium</taxon>
    </lineage>
</organism>
<evidence type="ECO:0000313" key="7">
    <source>
        <dbReference type="EMBL" id="SLK21153.1"/>
    </source>
</evidence>
<keyword evidence="8" id="KW-1185">Reference proteome</keyword>
<dbReference type="EMBL" id="LT799839">
    <property type="protein sequence ID" value="SLK21153.1"/>
    <property type="molecule type" value="Genomic_DNA"/>
</dbReference>
<feature type="domain" description="Peptidoglycan hydrolase PcsB coiled-coil" evidence="6">
    <location>
        <begin position="90"/>
        <end position="161"/>
    </location>
</feature>
<dbReference type="Pfam" id="PF24568">
    <property type="entry name" value="CC_PcsB"/>
    <property type="match status" value="1"/>
</dbReference>
<evidence type="ECO:0000313" key="8">
    <source>
        <dbReference type="Proteomes" id="UP000190476"/>
    </source>
</evidence>
<reference evidence="8" key="1">
    <citation type="submission" date="2017-03" db="EMBL/GenBank/DDBJ databases">
        <authorList>
            <person name="Falquet L."/>
            <person name="Falquet L."/>
        </authorList>
    </citation>
    <scope>NUCLEOTIDE SEQUENCE [LARGE SCALE GENOMIC DNA]</scope>
</reference>
<feature type="region of interest" description="Disordered" evidence="3">
    <location>
        <begin position="280"/>
        <end position="309"/>
    </location>
</feature>
<name>A0A1U6JM69_9CLOT</name>
<dbReference type="AlphaFoldDB" id="A0A1U6JM69"/>
<evidence type="ECO:0000256" key="4">
    <source>
        <dbReference type="SAM" id="SignalP"/>
    </source>
</evidence>
<evidence type="ECO:0000259" key="6">
    <source>
        <dbReference type="Pfam" id="PF24568"/>
    </source>
</evidence>
<dbReference type="Gene3D" id="2.40.40.10">
    <property type="entry name" value="RlpA-like domain"/>
    <property type="match status" value="1"/>
</dbReference>
<dbReference type="RefSeq" id="WP_079481558.1">
    <property type="nucleotide sequence ID" value="NZ_CBML010000006.1"/>
</dbReference>
<dbReference type="Pfam" id="PF06725">
    <property type="entry name" value="3D"/>
    <property type="match status" value="1"/>
</dbReference>
<feature type="domain" description="3D" evidence="5">
    <location>
        <begin position="339"/>
        <end position="399"/>
    </location>
</feature>
<dbReference type="Gene3D" id="6.10.250.3150">
    <property type="match status" value="1"/>
</dbReference>
<keyword evidence="2" id="KW-0175">Coiled coil</keyword>
<dbReference type="SUPFAM" id="SSF50685">
    <property type="entry name" value="Barwin-like endoglucanases"/>
    <property type="match status" value="1"/>
</dbReference>
<proteinExistence type="predicted"/>
<dbReference type="CDD" id="cd22786">
    <property type="entry name" value="DPBB_YuiC-like"/>
    <property type="match status" value="1"/>
</dbReference>
<sequence length="405" mass="44618">MIKKTLLSLTVVALCFNLSYTSVVKALSPETQTIEENKVKYQQLDEGIVSLNTDISKLDGEIAEINAKLEKNNNETTETEVKINLINSQIEEAKKDIDAKQDILNGRLRTMYKSNMTTSMLAYLIDSSNLFEFINRIDSMGRIISLDKQMVTEIKDKQELLIKNANELNEKQEKLKTLRETIEKDLNEVNEKQDKLHSKLDELNSQKAEVASIIEANEEKLISHPLSVVNTDGSTIKQLQDAISTLKSLIPQLNTESVIDKANDGISTGNAKIEEITAANNAANNSNNNDTNSTNNNNNSSENNTNESKKTLTMEATAYTGGTVTAMGFKPVRDPSGISTVSVDPSVIPLGSKVFIPGYGYAIASDTGGDIKGNRIDLYLNSHEECISFGRQSVTVNIVAYPGEW</sequence>